<evidence type="ECO:0000313" key="8">
    <source>
        <dbReference type="Proteomes" id="UP001427805"/>
    </source>
</evidence>
<gene>
    <name evidence="7" type="primary">phaC</name>
    <name evidence="7" type="ORF">TPR58_01215</name>
</gene>
<evidence type="ECO:0000259" key="6">
    <source>
        <dbReference type="Pfam" id="PF07167"/>
    </source>
</evidence>
<dbReference type="PANTHER" id="PTHR36837:SF5">
    <property type="entry name" value="POLY-3-HYDROXYBUTYRATE SYNTHASE"/>
    <property type="match status" value="1"/>
</dbReference>
<dbReference type="SUPFAM" id="SSF53474">
    <property type="entry name" value="alpha/beta-Hydrolases"/>
    <property type="match status" value="1"/>
</dbReference>
<dbReference type="NCBIfam" id="TIGR01838">
    <property type="entry name" value="PHA_synth_I"/>
    <property type="match status" value="1"/>
</dbReference>
<organism evidence="7 8">
    <name type="scientific">Sphingomonas rustica</name>
    <dbReference type="NCBI Taxonomy" id="3103142"/>
    <lineage>
        <taxon>Bacteria</taxon>
        <taxon>Pseudomonadati</taxon>
        <taxon>Pseudomonadota</taxon>
        <taxon>Alphaproteobacteria</taxon>
        <taxon>Sphingomonadales</taxon>
        <taxon>Sphingomonadaceae</taxon>
        <taxon>Sphingomonas</taxon>
    </lineage>
</organism>
<dbReference type="InterPro" id="IPR000073">
    <property type="entry name" value="AB_hydrolase_1"/>
</dbReference>
<name>A0ABV0B3X7_9SPHN</name>
<feature type="domain" description="AB hydrolase-1" evidence="5">
    <location>
        <begin position="284"/>
        <end position="524"/>
    </location>
</feature>
<comment type="subcellular location">
    <subcellularLocation>
        <location evidence="1">Cytoplasm</location>
    </subcellularLocation>
</comment>
<sequence>MPETVDTPTLEELQHWTWVLGRAQQMMMEQGFDLLKDGAAAAAPMSAMAGMPGMASMPEMPAMPGMQVPGMVDPTRAMQATAAFWADSMTLWQRFLDPDHAPPFEETPEQARDKRFKAKAWREEPVWDFLRQSYFMIADHLLKGVDAIEGVDARQKEQIRFATRGFIDAVSPTNFPATNPEVLEKVVETKGESLLKGLQHMMADLAKGQMTQVAPDAFEVGRNLATTPGKVVKRTPLYELIQYAPVTESVYRTPIVIFPPWINRFYILDLTPEKSFIRWAVEQGLTVFVVSWKSADATMKDVVWDDYVERGQIDAIDTVRELLDVPSVHAIGYCVAGTTLAATLAVLAARDEAAKVASATFFTAQVDFSEAGDLNLFVDEEQLKLIRSLGGEGFLDGRYMAATFNLLRGRDLIWNYVTNNYLMGQDYAPFDLLHWNSDVTNLPAKWHLSYLSDLYRDNRLVEPGSIAIGDTPIDLTRVHTPVYVQAGREDHIAPAASVWKITHHFQGPLRFVLAGSGHIAGVVNPPSAQKYQYWTNDGNAATLAEFVAGAKETRGSWWPDWAAWVVAADGEQVPAEGARRPGAGALQALEDAPGSYVRTR</sequence>
<keyword evidence="2" id="KW-0963">Cytoplasm</keyword>
<dbReference type="Pfam" id="PF00561">
    <property type="entry name" value="Abhydrolase_1"/>
    <property type="match status" value="1"/>
</dbReference>
<dbReference type="EMBL" id="JBDIZK010000001">
    <property type="protein sequence ID" value="MEN3745768.1"/>
    <property type="molecule type" value="Genomic_DNA"/>
</dbReference>
<keyword evidence="3" id="KW-0808">Transferase</keyword>
<evidence type="ECO:0000313" key="7">
    <source>
        <dbReference type="EMBL" id="MEN3745768.1"/>
    </source>
</evidence>
<evidence type="ECO:0000256" key="3">
    <source>
        <dbReference type="ARBA" id="ARBA00022679"/>
    </source>
</evidence>
<evidence type="ECO:0000256" key="1">
    <source>
        <dbReference type="ARBA" id="ARBA00004496"/>
    </source>
</evidence>
<accession>A0ABV0B3X7</accession>
<keyword evidence="4" id="KW-0012">Acyltransferase</keyword>
<keyword evidence="8" id="KW-1185">Reference proteome</keyword>
<protein>
    <submittedName>
        <fullName evidence="7">Class I poly(R)-hydroxyalkanoic acid synthase</fullName>
    </submittedName>
</protein>
<dbReference type="InterPro" id="IPR029058">
    <property type="entry name" value="AB_hydrolase_fold"/>
</dbReference>
<dbReference type="Pfam" id="PF07167">
    <property type="entry name" value="PhaC_N"/>
    <property type="match status" value="1"/>
</dbReference>
<dbReference type="InterPro" id="IPR010963">
    <property type="entry name" value="PHA_synth_I"/>
</dbReference>
<dbReference type="InterPro" id="IPR051321">
    <property type="entry name" value="PHA/PHB_synthase"/>
</dbReference>
<dbReference type="Gene3D" id="3.40.50.1820">
    <property type="entry name" value="alpha/beta hydrolase"/>
    <property type="match status" value="1"/>
</dbReference>
<comment type="caution">
    <text evidence="7">The sequence shown here is derived from an EMBL/GenBank/DDBJ whole genome shotgun (WGS) entry which is preliminary data.</text>
</comment>
<dbReference type="PANTHER" id="PTHR36837">
    <property type="entry name" value="POLY(3-HYDROXYALKANOATE) POLYMERASE SUBUNIT PHAC"/>
    <property type="match status" value="1"/>
</dbReference>
<evidence type="ECO:0000259" key="5">
    <source>
        <dbReference type="Pfam" id="PF00561"/>
    </source>
</evidence>
<dbReference type="Proteomes" id="UP001427805">
    <property type="component" value="Unassembled WGS sequence"/>
</dbReference>
<dbReference type="RefSeq" id="WP_346244773.1">
    <property type="nucleotide sequence ID" value="NZ_JBDIZK010000001.1"/>
</dbReference>
<dbReference type="InterPro" id="IPR010941">
    <property type="entry name" value="PhaC_N"/>
</dbReference>
<evidence type="ECO:0000256" key="2">
    <source>
        <dbReference type="ARBA" id="ARBA00022490"/>
    </source>
</evidence>
<evidence type="ECO:0000256" key="4">
    <source>
        <dbReference type="ARBA" id="ARBA00023315"/>
    </source>
</evidence>
<proteinExistence type="predicted"/>
<reference evidence="7 8" key="1">
    <citation type="submission" date="2024-05" db="EMBL/GenBank/DDBJ databases">
        <title>Sphingomonas sp. HF-S3 16S ribosomal RNA gene Genome sequencing and assembly.</title>
        <authorList>
            <person name="Lee H."/>
        </authorList>
    </citation>
    <scope>NUCLEOTIDE SEQUENCE [LARGE SCALE GENOMIC DNA]</scope>
    <source>
        <strain evidence="7 8">HF-S3</strain>
    </source>
</reference>
<feature type="domain" description="Poly-beta-hydroxybutyrate polymerase N-terminal" evidence="6">
    <location>
        <begin position="112"/>
        <end position="280"/>
    </location>
</feature>